<accession>A0A3P3DCC3</accession>
<sequence>MLGLSLSLTSVLRNGRGTGWSPGALIPGGQPGFWAGGFEPPPFSPELLLTIAQPGFWANLQEAQQ</sequence>
<evidence type="ECO:0000313" key="2">
    <source>
        <dbReference type="Proteomes" id="UP000282125"/>
    </source>
</evidence>
<dbReference type="Proteomes" id="UP000282125">
    <property type="component" value="Unassembled WGS sequence"/>
</dbReference>
<comment type="caution">
    <text evidence="1">The sequence shown here is derived from an EMBL/GenBank/DDBJ whole genome shotgun (WGS) entry which is preliminary data.</text>
</comment>
<keyword evidence="2" id="KW-1185">Reference proteome</keyword>
<name>A0A3P3DCC3_9RHOB</name>
<proteinExistence type="predicted"/>
<evidence type="ECO:0000313" key="1">
    <source>
        <dbReference type="EMBL" id="RRH71985.1"/>
    </source>
</evidence>
<gene>
    <name evidence="1" type="ORF">EG244_15845</name>
</gene>
<dbReference type="EMBL" id="RRAZ01000028">
    <property type="protein sequence ID" value="RRH71985.1"/>
    <property type="molecule type" value="Genomic_DNA"/>
</dbReference>
<dbReference type="AlphaFoldDB" id="A0A3P3DCC3"/>
<protein>
    <submittedName>
        <fullName evidence="1">Uncharacterized protein</fullName>
    </submittedName>
</protein>
<organism evidence="1 2">
    <name type="scientific">Falsigemmobacter faecalis</name>
    <dbReference type="NCBI Taxonomy" id="2488730"/>
    <lineage>
        <taxon>Bacteria</taxon>
        <taxon>Pseudomonadati</taxon>
        <taxon>Pseudomonadota</taxon>
        <taxon>Alphaproteobacteria</taxon>
        <taxon>Rhodobacterales</taxon>
        <taxon>Paracoccaceae</taxon>
        <taxon>Falsigemmobacter</taxon>
    </lineage>
</organism>
<dbReference type="RefSeq" id="WP_124966156.1">
    <property type="nucleotide sequence ID" value="NZ_RRAZ01000028.1"/>
</dbReference>
<reference evidence="1 2" key="1">
    <citation type="submission" date="2018-11" db="EMBL/GenBank/DDBJ databases">
        <title>Gemmobacter sp. nov., YIM 102744-1 draft genome.</title>
        <authorList>
            <person name="Li G."/>
            <person name="Jiang Y."/>
        </authorList>
    </citation>
    <scope>NUCLEOTIDE SEQUENCE [LARGE SCALE GENOMIC DNA]</scope>
    <source>
        <strain evidence="1 2">YIM 102744-1</strain>
    </source>
</reference>